<reference evidence="1 2" key="1">
    <citation type="submission" date="2017-03" db="EMBL/GenBank/DDBJ databases">
        <title>Genome of the blue death feigning beetle - Asbolus verrucosus.</title>
        <authorList>
            <person name="Rider S.D."/>
        </authorList>
    </citation>
    <scope>NUCLEOTIDE SEQUENCE [LARGE SCALE GENOMIC DNA]</scope>
    <source>
        <strain evidence="1">Butters</strain>
        <tissue evidence="1">Head and leg muscle</tissue>
    </source>
</reference>
<gene>
    <name evidence="1" type="ORF">BDFB_015266</name>
</gene>
<accession>A0A482VEQ6</accession>
<evidence type="ECO:0000313" key="1">
    <source>
        <dbReference type="EMBL" id="RZB89860.1"/>
    </source>
</evidence>
<organism evidence="1 2">
    <name type="scientific">Asbolus verrucosus</name>
    <name type="common">Desert ironclad beetle</name>
    <dbReference type="NCBI Taxonomy" id="1661398"/>
    <lineage>
        <taxon>Eukaryota</taxon>
        <taxon>Metazoa</taxon>
        <taxon>Ecdysozoa</taxon>
        <taxon>Arthropoda</taxon>
        <taxon>Hexapoda</taxon>
        <taxon>Insecta</taxon>
        <taxon>Pterygota</taxon>
        <taxon>Neoptera</taxon>
        <taxon>Endopterygota</taxon>
        <taxon>Coleoptera</taxon>
        <taxon>Polyphaga</taxon>
        <taxon>Cucujiformia</taxon>
        <taxon>Tenebrionidae</taxon>
        <taxon>Pimeliinae</taxon>
        <taxon>Asbolus</taxon>
    </lineage>
</organism>
<feature type="non-terminal residue" evidence="1">
    <location>
        <position position="47"/>
    </location>
</feature>
<evidence type="ECO:0000313" key="2">
    <source>
        <dbReference type="Proteomes" id="UP000292052"/>
    </source>
</evidence>
<dbReference type="EMBL" id="QDEB01107067">
    <property type="protein sequence ID" value="RZB89860.1"/>
    <property type="molecule type" value="Genomic_DNA"/>
</dbReference>
<comment type="caution">
    <text evidence="1">The sequence shown here is derived from an EMBL/GenBank/DDBJ whole genome shotgun (WGS) entry which is preliminary data.</text>
</comment>
<proteinExistence type="predicted"/>
<name>A0A482VEQ6_ASBVE</name>
<dbReference type="Proteomes" id="UP000292052">
    <property type="component" value="Unassembled WGS sequence"/>
</dbReference>
<keyword evidence="2" id="KW-1185">Reference proteome</keyword>
<protein>
    <submittedName>
        <fullName evidence="1">Uncharacterized protein</fullName>
    </submittedName>
</protein>
<sequence>MLSDYVLQVNIDIGQWSNRAPYCSRMSLVFVCVHQMDENVCGGGQVN</sequence>
<dbReference type="AlphaFoldDB" id="A0A482VEQ6"/>